<name>A0A392UXL0_9FABA</name>
<comment type="caution">
    <text evidence="2">The sequence shown here is derived from an EMBL/GenBank/DDBJ whole genome shotgun (WGS) entry which is preliminary data.</text>
</comment>
<dbReference type="Proteomes" id="UP000265520">
    <property type="component" value="Unassembled WGS sequence"/>
</dbReference>
<dbReference type="EMBL" id="LXQA010961159">
    <property type="protein sequence ID" value="MCI78890.1"/>
    <property type="molecule type" value="Genomic_DNA"/>
</dbReference>
<evidence type="ECO:0000313" key="3">
    <source>
        <dbReference type="Proteomes" id="UP000265520"/>
    </source>
</evidence>
<sequence>MTAPARSGETLARTSPGEAWQKAPRTELLEAV</sequence>
<proteinExistence type="predicted"/>
<protein>
    <submittedName>
        <fullName evidence="2">Uncharacterized protein</fullName>
    </submittedName>
</protein>
<gene>
    <name evidence="2" type="ORF">A2U01_0100161</name>
</gene>
<dbReference type="AlphaFoldDB" id="A0A392UXL0"/>
<feature type="region of interest" description="Disordered" evidence="1">
    <location>
        <begin position="1"/>
        <end position="32"/>
    </location>
</feature>
<evidence type="ECO:0000313" key="2">
    <source>
        <dbReference type="EMBL" id="MCI78890.1"/>
    </source>
</evidence>
<keyword evidence="3" id="KW-1185">Reference proteome</keyword>
<reference evidence="2 3" key="1">
    <citation type="journal article" date="2018" name="Front. Plant Sci.">
        <title>Red Clover (Trifolium pratense) and Zigzag Clover (T. medium) - A Picture of Genomic Similarities and Differences.</title>
        <authorList>
            <person name="Dluhosova J."/>
            <person name="Istvanek J."/>
            <person name="Nedelnik J."/>
            <person name="Repkova J."/>
        </authorList>
    </citation>
    <scope>NUCLEOTIDE SEQUENCE [LARGE SCALE GENOMIC DNA]</scope>
    <source>
        <strain evidence="3">cv. 10/8</strain>
        <tissue evidence="2">Leaf</tissue>
    </source>
</reference>
<accession>A0A392UXL0</accession>
<organism evidence="2 3">
    <name type="scientific">Trifolium medium</name>
    <dbReference type="NCBI Taxonomy" id="97028"/>
    <lineage>
        <taxon>Eukaryota</taxon>
        <taxon>Viridiplantae</taxon>
        <taxon>Streptophyta</taxon>
        <taxon>Embryophyta</taxon>
        <taxon>Tracheophyta</taxon>
        <taxon>Spermatophyta</taxon>
        <taxon>Magnoliopsida</taxon>
        <taxon>eudicotyledons</taxon>
        <taxon>Gunneridae</taxon>
        <taxon>Pentapetalae</taxon>
        <taxon>rosids</taxon>
        <taxon>fabids</taxon>
        <taxon>Fabales</taxon>
        <taxon>Fabaceae</taxon>
        <taxon>Papilionoideae</taxon>
        <taxon>50 kb inversion clade</taxon>
        <taxon>NPAAA clade</taxon>
        <taxon>Hologalegina</taxon>
        <taxon>IRL clade</taxon>
        <taxon>Trifolieae</taxon>
        <taxon>Trifolium</taxon>
    </lineage>
</organism>
<evidence type="ECO:0000256" key="1">
    <source>
        <dbReference type="SAM" id="MobiDB-lite"/>
    </source>
</evidence>